<evidence type="ECO:0008006" key="3">
    <source>
        <dbReference type="Google" id="ProtNLM"/>
    </source>
</evidence>
<gene>
    <name evidence="1" type="ORF">BST43_14000</name>
</gene>
<name>A0A1X0J3F8_9MYCO</name>
<proteinExistence type="predicted"/>
<comment type="caution">
    <text evidence="1">The sequence shown here is derived from an EMBL/GenBank/DDBJ whole genome shotgun (WGS) entry which is preliminary data.</text>
</comment>
<dbReference type="RefSeq" id="WP_083016941.1">
    <property type="nucleotide sequence ID" value="NZ_MVII01000017.1"/>
</dbReference>
<protein>
    <recommendedName>
        <fullName evidence="3">SnoaL-like domain-containing protein</fullName>
    </recommendedName>
</protein>
<evidence type="ECO:0000313" key="1">
    <source>
        <dbReference type="EMBL" id="ORB56248.1"/>
    </source>
</evidence>
<evidence type="ECO:0000313" key="2">
    <source>
        <dbReference type="Proteomes" id="UP000192434"/>
    </source>
</evidence>
<sequence length="110" mass="12068">MASPTQDFGLVSDPAVREALMAWQTNDGARWLAAFVHQPTLTDDGAPRDFSAFSAQIGNEYFTHVERASPDGHTVTGQFHSNTWGDFRTFFRFIPGGAEGKFTSLEIGQA</sequence>
<reference evidence="1 2" key="1">
    <citation type="submission" date="2016-12" db="EMBL/GenBank/DDBJ databases">
        <title>The new phylogeny of genus Mycobacterium.</title>
        <authorList>
            <person name="Tortoli E."/>
            <person name="Trovato A."/>
            <person name="Cirillo D.M."/>
        </authorList>
    </citation>
    <scope>NUCLEOTIDE SEQUENCE [LARGE SCALE GENOMIC DNA]</scope>
    <source>
        <strain evidence="1 2">CCUG 66554</strain>
    </source>
</reference>
<accession>A0A1X0J3F8</accession>
<organism evidence="1 2">
    <name type="scientific">Mycobacteroides saopaulense</name>
    <dbReference type="NCBI Taxonomy" id="1578165"/>
    <lineage>
        <taxon>Bacteria</taxon>
        <taxon>Bacillati</taxon>
        <taxon>Actinomycetota</taxon>
        <taxon>Actinomycetes</taxon>
        <taxon>Mycobacteriales</taxon>
        <taxon>Mycobacteriaceae</taxon>
        <taxon>Mycobacteroides</taxon>
    </lineage>
</organism>
<dbReference type="AlphaFoldDB" id="A0A1X0J3F8"/>
<dbReference type="Proteomes" id="UP000192434">
    <property type="component" value="Unassembled WGS sequence"/>
</dbReference>
<dbReference type="EMBL" id="MVII01000017">
    <property type="protein sequence ID" value="ORB56248.1"/>
    <property type="molecule type" value="Genomic_DNA"/>
</dbReference>